<dbReference type="OrthoDB" id="8954335at2759"/>
<dbReference type="InterPro" id="IPR027417">
    <property type="entry name" value="P-loop_NTPase"/>
</dbReference>
<gene>
    <name evidence="2" type="ORF">BCR41DRAFT_399705</name>
</gene>
<proteinExistence type="predicted"/>
<protein>
    <recommendedName>
        <fullName evidence="1">G domain-containing protein</fullName>
    </recommendedName>
</protein>
<organism evidence="2 3">
    <name type="scientific">Lobosporangium transversale</name>
    <dbReference type="NCBI Taxonomy" id="64571"/>
    <lineage>
        <taxon>Eukaryota</taxon>
        <taxon>Fungi</taxon>
        <taxon>Fungi incertae sedis</taxon>
        <taxon>Mucoromycota</taxon>
        <taxon>Mortierellomycotina</taxon>
        <taxon>Mortierellomycetes</taxon>
        <taxon>Mortierellales</taxon>
        <taxon>Mortierellaceae</taxon>
        <taxon>Lobosporangium</taxon>
    </lineage>
</organism>
<dbReference type="SUPFAM" id="SSF52540">
    <property type="entry name" value="P-loop containing nucleoside triphosphate hydrolases"/>
    <property type="match status" value="1"/>
</dbReference>
<dbReference type="InterPro" id="IPR006073">
    <property type="entry name" value="GTP-bd"/>
</dbReference>
<comment type="caution">
    <text evidence="2">The sequence shown here is derived from an EMBL/GenBank/DDBJ whole genome shotgun (WGS) entry which is preliminary data.</text>
</comment>
<evidence type="ECO:0000259" key="1">
    <source>
        <dbReference type="Pfam" id="PF01926"/>
    </source>
</evidence>
<feature type="domain" description="G" evidence="1">
    <location>
        <begin position="9"/>
        <end position="121"/>
    </location>
</feature>
<evidence type="ECO:0000313" key="2">
    <source>
        <dbReference type="EMBL" id="ORZ07557.1"/>
    </source>
</evidence>
<reference evidence="2 3" key="1">
    <citation type="submission" date="2016-07" db="EMBL/GenBank/DDBJ databases">
        <title>Pervasive Adenine N6-methylation of Active Genes in Fungi.</title>
        <authorList>
            <consortium name="DOE Joint Genome Institute"/>
            <person name="Mondo S.J."/>
            <person name="Dannebaum R.O."/>
            <person name="Kuo R.C."/>
            <person name="Labutti K."/>
            <person name="Haridas S."/>
            <person name="Kuo A."/>
            <person name="Salamov A."/>
            <person name="Ahrendt S.R."/>
            <person name="Lipzen A."/>
            <person name="Sullivan W."/>
            <person name="Andreopoulos W.B."/>
            <person name="Clum A."/>
            <person name="Lindquist E."/>
            <person name="Daum C."/>
            <person name="Ramamoorthy G.K."/>
            <person name="Gryganskyi A."/>
            <person name="Culley D."/>
            <person name="Magnuson J.K."/>
            <person name="James T.Y."/>
            <person name="O'Malley M.A."/>
            <person name="Stajich J.E."/>
            <person name="Spatafora J.W."/>
            <person name="Visel A."/>
            <person name="Grigoriev I.V."/>
        </authorList>
    </citation>
    <scope>NUCLEOTIDE SEQUENCE [LARGE SCALE GENOMIC DNA]</scope>
    <source>
        <strain evidence="2 3">NRRL 3116</strain>
    </source>
</reference>
<dbReference type="RefSeq" id="XP_021878064.1">
    <property type="nucleotide sequence ID" value="XM_022029086.1"/>
</dbReference>
<dbReference type="EMBL" id="MCFF01000041">
    <property type="protein sequence ID" value="ORZ07557.1"/>
    <property type="molecule type" value="Genomic_DNA"/>
</dbReference>
<dbReference type="Pfam" id="PF01926">
    <property type="entry name" value="MMR_HSR1"/>
    <property type="match status" value="1"/>
</dbReference>
<keyword evidence="3" id="KW-1185">Reference proteome</keyword>
<dbReference type="Gene3D" id="3.40.50.300">
    <property type="entry name" value="P-loop containing nucleotide triphosphate hydrolases"/>
    <property type="match status" value="1"/>
</dbReference>
<accession>A0A1Y2GD94</accession>
<evidence type="ECO:0000313" key="3">
    <source>
        <dbReference type="Proteomes" id="UP000193648"/>
    </source>
</evidence>
<dbReference type="AlphaFoldDB" id="A0A1Y2GD94"/>
<sequence length="241" mass="26481">MTNVDYALFITGNPGSGKSFIANNLGANFRTGFSMHGGGVTTEVQSAEVTIESQRVLLVDAPGLIEADYQATQRNAGMITDALGISRHTPCKIGVIVTDHNGRIQQADLLLIKKVHEALTPAFEFLLIVNQIRRRNITNYATRECLTALVQTIQSRTGADVRIDRVIAIADFEPEQRPDMAPLIRMLGSINQQSAEDVKPIVISTEEHQSLGEKILFYVYRTLKIIASLAGPMLMIGQMIM</sequence>
<dbReference type="InParanoid" id="A0A1Y2GD94"/>
<dbReference type="Proteomes" id="UP000193648">
    <property type="component" value="Unassembled WGS sequence"/>
</dbReference>
<name>A0A1Y2GD94_9FUNG</name>
<dbReference type="GO" id="GO:0005525">
    <property type="term" value="F:GTP binding"/>
    <property type="evidence" value="ECO:0007669"/>
    <property type="project" value="InterPro"/>
</dbReference>
<dbReference type="GeneID" id="33570929"/>